<dbReference type="GO" id="GO:0016706">
    <property type="term" value="F:2-oxoglutarate-dependent dioxygenase activity"/>
    <property type="evidence" value="ECO:0007669"/>
    <property type="project" value="UniProtKB-ARBA"/>
</dbReference>
<dbReference type="Gene3D" id="2.60.120.620">
    <property type="entry name" value="q2cbj1_9rhob like domain"/>
    <property type="match status" value="1"/>
</dbReference>
<sequence>MRIANRLLHRIAECDYLYRNLLNRRATREFRDHRSVLCAEGQRVMQELNENGLALSSIDRFPGMQRLFDELRERAQYVEARSRKVVPAGSDQAKTYAFMSNVLGSYPHFDPNSIFARFACQSPILEIVNGYFGMFTQLRKYAVFRNAFSNHSENGKWHRDGACDAMVMRVFVYFEDVNERNGAMRYARGTHHRSLRGSRETIDSAQLEAMSVSCGGPCGTLVFADTRGYHRAEKFTEGGRWLYYGMFTSPGFGADYFRRQEHRQAQHGDPVSWALSSPQTLADNFRSVP</sequence>
<dbReference type="Proteomes" id="UP000059425">
    <property type="component" value="Chromosome"/>
</dbReference>
<gene>
    <name evidence="1" type="ORF">AO356_26525</name>
</gene>
<reference evidence="1 2" key="2">
    <citation type="journal article" date="2018" name="Nature">
        <title>Mutant phenotypes for thousands of bacterial genes of unknown function.</title>
        <authorList>
            <person name="Price M.N."/>
            <person name="Wetmore K.M."/>
            <person name="Waters R.J."/>
            <person name="Callaghan M."/>
            <person name="Ray J."/>
            <person name="Liu H."/>
            <person name="Kuehl J.V."/>
            <person name="Melnyk R.A."/>
            <person name="Lamson J.S."/>
            <person name="Suh Y."/>
            <person name="Carlson H.K."/>
            <person name="Esquivel Z."/>
            <person name="Sadeeshkumar H."/>
            <person name="Chakraborty R."/>
            <person name="Zane G.M."/>
            <person name="Rubin B.E."/>
            <person name="Wall J.D."/>
            <person name="Visel A."/>
            <person name="Bristow J."/>
            <person name="Blow M.J."/>
            <person name="Arkin A.P."/>
            <person name="Deutschbauer A.M."/>
        </authorList>
    </citation>
    <scope>NUCLEOTIDE SEQUENCE [LARGE SCALE GENOMIC DNA]</scope>
    <source>
        <strain evidence="1 2">FW300-N2C3</strain>
    </source>
</reference>
<reference evidence="2" key="1">
    <citation type="submission" date="2015-09" db="EMBL/GenBank/DDBJ databases">
        <title>Whole genome sequence of Pseudomonas fluorescens FW300-N2C3.</title>
        <authorList>
            <person name="Ray J."/>
            <person name="Melnyk R."/>
            <person name="Deutschbauer A."/>
        </authorList>
    </citation>
    <scope>NUCLEOTIDE SEQUENCE [LARGE SCALE GENOMIC DNA]</scope>
    <source>
        <strain evidence="2">FW300-N2C3</strain>
    </source>
</reference>
<dbReference type="OrthoDB" id="5187896at2"/>
<organism evidence="1 2">
    <name type="scientific">Pseudomonas fluorescens</name>
    <dbReference type="NCBI Taxonomy" id="294"/>
    <lineage>
        <taxon>Bacteria</taxon>
        <taxon>Pseudomonadati</taxon>
        <taxon>Pseudomonadota</taxon>
        <taxon>Gammaproteobacteria</taxon>
        <taxon>Pseudomonadales</taxon>
        <taxon>Pseudomonadaceae</taxon>
        <taxon>Pseudomonas</taxon>
    </lineage>
</organism>
<dbReference type="AlphaFoldDB" id="A0A0N9X3R6"/>
<accession>A0A0N9X3R6</accession>
<proteinExistence type="predicted"/>
<dbReference type="InterPro" id="IPR008775">
    <property type="entry name" value="Phytyl_CoA_dOase-like"/>
</dbReference>
<name>A0A0N9X3R6_PSEFL</name>
<evidence type="ECO:0000313" key="2">
    <source>
        <dbReference type="Proteomes" id="UP000059425"/>
    </source>
</evidence>
<dbReference type="Pfam" id="PF05721">
    <property type="entry name" value="PhyH"/>
    <property type="match status" value="1"/>
</dbReference>
<evidence type="ECO:0000313" key="1">
    <source>
        <dbReference type="EMBL" id="ALI10219.1"/>
    </source>
</evidence>
<dbReference type="SUPFAM" id="SSF51197">
    <property type="entry name" value="Clavaminate synthase-like"/>
    <property type="match status" value="1"/>
</dbReference>
<protein>
    <submittedName>
        <fullName evidence="1">Uncharacterized protein</fullName>
    </submittedName>
</protein>
<dbReference type="RefSeq" id="WP_060742322.1">
    <property type="nucleotide sequence ID" value="NZ_CP012831.1"/>
</dbReference>
<dbReference type="EMBL" id="CP012831">
    <property type="protein sequence ID" value="ALI10219.1"/>
    <property type="molecule type" value="Genomic_DNA"/>
</dbReference>